<protein>
    <submittedName>
        <fullName evidence="2">Uncharacterized protein</fullName>
    </submittedName>
</protein>
<name>A0A1C3NTW5_9ACTN</name>
<feature type="region of interest" description="Disordered" evidence="1">
    <location>
        <begin position="229"/>
        <end position="266"/>
    </location>
</feature>
<keyword evidence="3" id="KW-1185">Reference proteome</keyword>
<evidence type="ECO:0000313" key="2">
    <source>
        <dbReference type="EMBL" id="SBW18284.1"/>
    </source>
</evidence>
<evidence type="ECO:0000313" key="3">
    <source>
        <dbReference type="Proteomes" id="UP000199013"/>
    </source>
</evidence>
<accession>A0A1C3NTW5</accession>
<dbReference type="Proteomes" id="UP000199013">
    <property type="component" value="Unassembled WGS sequence"/>
</dbReference>
<proteinExistence type="predicted"/>
<sequence length="266" mass="29736">MGMTPALYQRFGTEMLEALRRDGIEPSQVDIRLNGTGAVFFAGIHKTLPREEDLVDSPEVTRRLREWFGDSQDRPLRRPYDSMWRLGLEPVPSDVDLNINSTAVVRAARAHWRAHHSDRYPGDFMGGHGYLDKQTVMGAFSALAEWASRWEGELGRPLSLGVFESSGPFDATRLGRALSSHLRDTDWIIHLPDTPMAWRTPRSRITAPLNSQGAVLESSSPTAPATITALTFPRSLRNNPSRTDSDSSPQPRPPSKIQRNDPSRGR</sequence>
<dbReference type="EMBL" id="FLUV01000234">
    <property type="protein sequence ID" value="SBW18284.1"/>
    <property type="molecule type" value="Genomic_DNA"/>
</dbReference>
<feature type="compositionally biased region" description="Low complexity" evidence="1">
    <location>
        <begin position="240"/>
        <end position="249"/>
    </location>
</feature>
<evidence type="ECO:0000256" key="1">
    <source>
        <dbReference type="SAM" id="MobiDB-lite"/>
    </source>
</evidence>
<gene>
    <name evidence="2" type="ORF">FDG2_0604</name>
</gene>
<organism evidence="2 3">
    <name type="scientific">Candidatus Protofrankia californiensis</name>
    <dbReference type="NCBI Taxonomy" id="1839754"/>
    <lineage>
        <taxon>Bacteria</taxon>
        <taxon>Bacillati</taxon>
        <taxon>Actinomycetota</taxon>
        <taxon>Actinomycetes</taxon>
        <taxon>Frankiales</taxon>
        <taxon>Frankiaceae</taxon>
        <taxon>Protofrankia</taxon>
    </lineage>
</organism>
<reference evidence="3" key="1">
    <citation type="submission" date="2016-02" db="EMBL/GenBank/DDBJ databases">
        <authorList>
            <person name="Wibberg D."/>
        </authorList>
    </citation>
    <scope>NUCLEOTIDE SEQUENCE [LARGE SCALE GENOMIC DNA]</scope>
</reference>
<dbReference type="AlphaFoldDB" id="A0A1C3NTW5"/>